<name>A0A1H5WMC6_9BACT</name>
<dbReference type="RefSeq" id="WP_103924826.1">
    <property type="nucleotide sequence ID" value="NZ_FNVR01000010.1"/>
</dbReference>
<feature type="signal peptide" evidence="1">
    <location>
        <begin position="1"/>
        <end position="21"/>
    </location>
</feature>
<dbReference type="EMBL" id="FNVR01000010">
    <property type="protein sequence ID" value="SEG00624.1"/>
    <property type="molecule type" value="Genomic_DNA"/>
</dbReference>
<keyword evidence="3" id="KW-1185">Reference proteome</keyword>
<dbReference type="STRING" id="1120964.GCA_001313265_01788"/>
<evidence type="ECO:0000313" key="2">
    <source>
        <dbReference type="EMBL" id="SEG00624.1"/>
    </source>
</evidence>
<evidence type="ECO:0000256" key="1">
    <source>
        <dbReference type="SAM" id="SignalP"/>
    </source>
</evidence>
<dbReference type="Proteomes" id="UP000236736">
    <property type="component" value="Unassembled WGS sequence"/>
</dbReference>
<feature type="chain" id="PRO_5009288451" evidence="1">
    <location>
        <begin position="22"/>
        <end position="260"/>
    </location>
</feature>
<sequence length="260" mass="29597">MKALDSLILAAVLLISCPLLAQKKEKEKETIHLSQELSDNSTPIKVKFGTNITKPNMSAGTYRIIEAKDKWPKNKFKSNFWGTKSSMNVQDDFSFIVENSQGETSLIEYLMKVSKEEKSSFPIGEFYFGEDEVLAYEAAISILAYSIEDEDPWLYIDATTLNESGEYVRKWGISSKDKMLRIEETDSNLAGRRQREFPAYGWEVFDENTGIAAIQFKGPGVMGANQYQIWLKDGLEEEVKLKLTGIFMAIIHHSLKNMIY</sequence>
<organism evidence="2 3">
    <name type="scientific">Algoriphagus boritolerans DSM 17298 = JCM 18970</name>
    <dbReference type="NCBI Taxonomy" id="1120964"/>
    <lineage>
        <taxon>Bacteria</taxon>
        <taxon>Pseudomonadati</taxon>
        <taxon>Bacteroidota</taxon>
        <taxon>Cytophagia</taxon>
        <taxon>Cytophagales</taxon>
        <taxon>Cyclobacteriaceae</taxon>
        <taxon>Algoriphagus</taxon>
    </lineage>
</organism>
<dbReference type="AlphaFoldDB" id="A0A1H5WMC6"/>
<accession>A0A1H5WMC6</accession>
<gene>
    <name evidence="2" type="ORF">SAMN03080598_02161</name>
</gene>
<reference evidence="3" key="1">
    <citation type="submission" date="2016-10" db="EMBL/GenBank/DDBJ databases">
        <authorList>
            <person name="Varghese N."/>
            <person name="Submissions S."/>
        </authorList>
    </citation>
    <scope>NUCLEOTIDE SEQUENCE [LARGE SCALE GENOMIC DNA]</scope>
    <source>
        <strain evidence="3">DSM 17298</strain>
    </source>
</reference>
<proteinExistence type="predicted"/>
<evidence type="ECO:0000313" key="3">
    <source>
        <dbReference type="Proteomes" id="UP000236736"/>
    </source>
</evidence>
<keyword evidence="1" id="KW-0732">Signal</keyword>
<dbReference type="PROSITE" id="PS51257">
    <property type="entry name" value="PROKAR_LIPOPROTEIN"/>
    <property type="match status" value="1"/>
</dbReference>
<protein>
    <submittedName>
        <fullName evidence="2">Uncharacterized protein</fullName>
    </submittedName>
</protein>